<dbReference type="InterPro" id="IPR001155">
    <property type="entry name" value="OxRdtase_FMN_N"/>
</dbReference>
<feature type="domain" description="NADH:flavin oxidoreductase/NADH oxidase N-terminal" evidence="4">
    <location>
        <begin position="8"/>
        <end position="377"/>
    </location>
</feature>
<dbReference type="FunFam" id="3.20.20.70:FF:000059">
    <property type="entry name" value="N-ethylmaleimide reductase, FMN-linked"/>
    <property type="match status" value="1"/>
</dbReference>
<dbReference type="CDD" id="cd02933">
    <property type="entry name" value="OYE_like_FMN"/>
    <property type="match status" value="1"/>
</dbReference>
<gene>
    <name evidence="5" type="ORF">ASPWEDRAFT_156421</name>
</gene>
<accession>A0A1L9RM72</accession>
<name>A0A1L9RM72_ASPWE</name>
<evidence type="ECO:0000313" key="6">
    <source>
        <dbReference type="Proteomes" id="UP000184383"/>
    </source>
</evidence>
<comment type="cofactor">
    <cofactor evidence="1">
        <name>FMN</name>
        <dbReference type="ChEBI" id="CHEBI:58210"/>
    </cofactor>
</comment>
<dbReference type="RefSeq" id="XP_040689721.1">
    <property type="nucleotide sequence ID" value="XM_040829704.1"/>
</dbReference>
<protein>
    <recommendedName>
        <fullName evidence="4">NADH:flavin oxidoreductase/NADH oxidase N-terminal domain-containing protein</fullName>
    </recommendedName>
</protein>
<dbReference type="OrthoDB" id="276546at2759"/>
<comment type="similarity">
    <text evidence="2">Belongs to the NADH:flavin oxidoreductase/NADH oxidase family.</text>
</comment>
<evidence type="ECO:0000256" key="3">
    <source>
        <dbReference type="ARBA" id="ARBA00023002"/>
    </source>
</evidence>
<keyword evidence="3" id="KW-0560">Oxidoreductase</keyword>
<dbReference type="PANTHER" id="PTHR22893:SF93">
    <property type="entry name" value="HYPOTHETICAL OXIDOREDUCTASE (EUROFUNG)"/>
    <property type="match status" value="1"/>
</dbReference>
<reference evidence="6" key="1">
    <citation type="journal article" date="2017" name="Genome Biol.">
        <title>Comparative genomics reveals high biological diversity and specific adaptations in the industrially and medically important fungal genus Aspergillus.</title>
        <authorList>
            <person name="de Vries R.P."/>
            <person name="Riley R."/>
            <person name="Wiebenga A."/>
            <person name="Aguilar-Osorio G."/>
            <person name="Amillis S."/>
            <person name="Uchima C.A."/>
            <person name="Anderluh G."/>
            <person name="Asadollahi M."/>
            <person name="Askin M."/>
            <person name="Barry K."/>
            <person name="Battaglia E."/>
            <person name="Bayram O."/>
            <person name="Benocci T."/>
            <person name="Braus-Stromeyer S.A."/>
            <person name="Caldana C."/>
            <person name="Canovas D."/>
            <person name="Cerqueira G.C."/>
            <person name="Chen F."/>
            <person name="Chen W."/>
            <person name="Choi C."/>
            <person name="Clum A."/>
            <person name="Dos Santos R.A."/>
            <person name="Damasio A.R."/>
            <person name="Diallinas G."/>
            <person name="Emri T."/>
            <person name="Fekete E."/>
            <person name="Flipphi M."/>
            <person name="Freyberg S."/>
            <person name="Gallo A."/>
            <person name="Gournas C."/>
            <person name="Habgood R."/>
            <person name="Hainaut M."/>
            <person name="Harispe M.L."/>
            <person name="Henrissat B."/>
            <person name="Hilden K.S."/>
            <person name="Hope R."/>
            <person name="Hossain A."/>
            <person name="Karabika E."/>
            <person name="Karaffa L."/>
            <person name="Karanyi Z."/>
            <person name="Krasevec N."/>
            <person name="Kuo A."/>
            <person name="Kusch H."/>
            <person name="LaButti K."/>
            <person name="Lagendijk E.L."/>
            <person name="Lapidus A."/>
            <person name="Levasseur A."/>
            <person name="Lindquist E."/>
            <person name="Lipzen A."/>
            <person name="Logrieco A.F."/>
            <person name="MacCabe A."/>
            <person name="Maekelae M.R."/>
            <person name="Malavazi I."/>
            <person name="Melin P."/>
            <person name="Meyer V."/>
            <person name="Mielnichuk N."/>
            <person name="Miskei M."/>
            <person name="Molnar A.P."/>
            <person name="Mule G."/>
            <person name="Ngan C.Y."/>
            <person name="Orejas M."/>
            <person name="Orosz E."/>
            <person name="Ouedraogo J.P."/>
            <person name="Overkamp K.M."/>
            <person name="Park H.-S."/>
            <person name="Perrone G."/>
            <person name="Piumi F."/>
            <person name="Punt P.J."/>
            <person name="Ram A.F."/>
            <person name="Ramon A."/>
            <person name="Rauscher S."/>
            <person name="Record E."/>
            <person name="Riano-Pachon D.M."/>
            <person name="Robert V."/>
            <person name="Roehrig J."/>
            <person name="Ruller R."/>
            <person name="Salamov A."/>
            <person name="Salih N.S."/>
            <person name="Samson R.A."/>
            <person name="Sandor E."/>
            <person name="Sanguinetti M."/>
            <person name="Schuetze T."/>
            <person name="Sepcic K."/>
            <person name="Shelest E."/>
            <person name="Sherlock G."/>
            <person name="Sophianopoulou V."/>
            <person name="Squina F.M."/>
            <person name="Sun H."/>
            <person name="Susca A."/>
            <person name="Todd R.B."/>
            <person name="Tsang A."/>
            <person name="Unkles S.E."/>
            <person name="van de Wiele N."/>
            <person name="van Rossen-Uffink D."/>
            <person name="Oliveira J.V."/>
            <person name="Vesth T.C."/>
            <person name="Visser J."/>
            <person name="Yu J.-H."/>
            <person name="Zhou M."/>
            <person name="Andersen M.R."/>
            <person name="Archer D.B."/>
            <person name="Baker S.E."/>
            <person name="Benoit I."/>
            <person name="Brakhage A.A."/>
            <person name="Braus G.H."/>
            <person name="Fischer R."/>
            <person name="Frisvad J.C."/>
            <person name="Goldman G.H."/>
            <person name="Houbraken J."/>
            <person name="Oakley B."/>
            <person name="Pocsi I."/>
            <person name="Scazzocchio C."/>
            <person name="Seiboth B."/>
            <person name="vanKuyk P.A."/>
            <person name="Wortman J."/>
            <person name="Dyer P.S."/>
            <person name="Grigoriev I.V."/>
        </authorList>
    </citation>
    <scope>NUCLEOTIDE SEQUENCE [LARGE SCALE GENOMIC DNA]</scope>
    <source>
        <strain evidence="6">DTO 134E9</strain>
    </source>
</reference>
<evidence type="ECO:0000256" key="2">
    <source>
        <dbReference type="ARBA" id="ARBA00005979"/>
    </source>
</evidence>
<dbReference type="GO" id="GO:0010181">
    <property type="term" value="F:FMN binding"/>
    <property type="evidence" value="ECO:0007669"/>
    <property type="project" value="InterPro"/>
</dbReference>
<dbReference type="AlphaFoldDB" id="A0A1L9RM72"/>
<evidence type="ECO:0000256" key="1">
    <source>
        <dbReference type="ARBA" id="ARBA00001917"/>
    </source>
</evidence>
<dbReference type="PANTHER" id="PTHR22893">
    <property type="entry name" value="NADH OXIDOREDUCTASE-RELATED"/>
    <property type="match status" value="1"/>
</dbReference>
<dbReference type="GeneID" id="63745552"/>
<dbReference type="GO" id="GO:0016628">
    <property type="term" value="F:oxidoreductase activity, acting on the CH-CH group of donors, NAD or NADP as acceptor"/>
    <property type="evidence" value="ECO:0007669"/>
    <property type="project" value="UniProtKB-ARBA"/>
</dbReference>
<dbReference type="Proteomes" id="UP000184383">
    <property type="component" value="Unassembled WGS sequence"/>
</dbReference>
<sequence>MATNASSQLFQPLAIANGKITLSHRVVHAPLTRNRGVPLNATSTPENPNRIWIPGDLIAEYYSQRTTKGGLIISEGIPPSLESNGMPGVPGIFIPEQAAGWKKVVDAVHAKGGIIYAQLWHAGRTTIPHMTGSPVVAPSATPWDSPTECFPYPPVGSTEQVKYVDHPPIEMTVEHIQQTIKDYCTAAKTAMDAGFDGVEIHGGNGYLPEQFLSSNVNKRTDAYGGTPEKRCTFVLELMDALAQTIGEENTAIRLSPFGLFNQARGEQRVETWTYLCEKLKESHPAMSYVSFLEPRYEQVFSYEEKDQFLRSWGLEAVNLDRFRKIFGSTPFFSAGGFNDQNSWGVVESGKYDAIVYGRYFTSNPDLVQRLEKGIPLEPYDRARFYGPFEDNAFHYTDYVAANAGASSCSIV</sequence>
<dbReference type="VEuPathDB" id="FungiDB:ASPWEDRAFT_156421"/>
<evidence type="ECO:0000259" key="4">
    <source>
        <dbReference type="Pfam" id="PF00724"/>
    </source>
</evidence>
<dbReference type="GO" id="GO:0005829">
    <property type="term" value="C:cytosol"/>
    <property type="evidence" value="ECO:0007669"/>
    <property type="project" value="UniProtKB-ARBA"/>
</dbReference>
<dbReference type="InterPro" id="IPR013785">
    <property type="entry name" value="Aldolase_TIM"/>
</dbReference>
<keyword evidence="6" id="KW-1185">Reference proteome</keyword>
<organism evidence="5 6">
    <name type="scientific">Aspergillus wentii DTO 134E9</name>
    <dbReference type="NCBI Taxonomy" id="1073089"/>
    <lineage>
        <taxon>Eukaryota</taxon>
        <taxon>Fungi</taxon>
        <taxon>Dikarya</taxon>
        <taxon>Ascomycota</taxon>
        <taxon>Pezizomycotina</taxon>
        <taxon>Eurotiomycetes</taxon>
        <taxon>Eurotiomycetidae</taxon>
        <taxon>Eurotiales</taxon>
        <taxon>Aspergillaceae</taxon>
        <taxon>Aspergillus</taxon>
        <taxon>Aspergillus subgen. Cremei</taxon>
    </lineage>
</organism>
<dbReference type="Gene3D" id="3.20.20.70">
    <property type="entry name" value="Aldolase class I"/>
    <property type="match status" value="1"/>
</dbReference>
<dbReference type="SUPFAM" id="SSF51395">
    <property type="entry name" value="FMN-linked oxidoreductases"/>
    <property type="match status" value="1"/>
</dbReference>
<dbReference type="Pfam" id="PF00724">
    <property type="entry name" value="Oxidored_FMN"/>
    <property type="match status" value="1"/>
</dbReference>
<dbReference type="STRING" id="1073089.A0A1L9RM72"/>
<evidence type="ECO:0000313" key="5">
    <source>
        <dbReference type="EMBL" id="OJJ36045.1"/>
    </source>
</evidence>
<proteinExistence type="inferred from homology"/>
<dbReference type="EMBL" id="KV878212">
    <property type="protein sequence ID" value="OJJ36045.1"/>
    <property type="molecule type" value="Genomic_DNA"/>
</dbReference>
<dbReference type="InterPro" id="IPR045247">
    <property type="entry name" value="Oye-like"/>
</dbReference>